<dbReference type="GO" id="GO:0005506">
    <property type="term" value="F:iron ion binding"/>
    <property type="evidence" value="ECO:0007669"/>
    <property type="project" value="InterPro"/>
</dbReference>
<organism evidence="16">
    <name type="scientific">Anopheles atroparvus</name>
    <name type="common">European mosquito</name>
    <dbReference type="NCBI Taxonomy" id="41427"/>
    <lineage>
        <taxon>Eukaryota</taxon>
        <taxon>Metazoa</taxon>
        <taxon>Ecdysozoa</taxon>
        <taxon>Arthropoda</taxon>
        <taxon>Hexapoda</taxon>
        <taxon>Insecta</taxon>
        <taxon>Pterygota</taxon>
        <taxon>Neoptera</taxon>
        <taxon>Endopterygota</taxon>
        <taxon>Diptera</taxon>
        <taxon>Nematocera</taxon>
        <taxon>Culicoidea</taxon>
        <taxon>Culicidae</taxon>
        <taxon>Anophelinae</taxon>
        <taxon>Anopheles</taxon>
    </lineage>
</organism>
<keyword evidence="10 15" id="KW-0560">Oxidoreductase</keyword>
<accession>A0A182JLK8</accession>
<dbReference type="InterPro" id="IPR002401">
    <property type="entry name" value="Cyt_P450_E_grp-I"/>
</dbReference>
<keyword evidence="11 14" id="KW-0408">Iron</keyword>
<reference evidence="16" key="1">
    <citation type="submission" date="2022-08" db="UniProtKB">
        <authorList>
            <consortium name="EnsemblMetazoa"/>
        </authorList>
    </citation>
    <scope>IDENTIFICATION</scope>
    <source>
        <strain evidence="16">EBRO</strain>
    </source>
</reference>
<evidence type="ECO:0000256" key="8">
    <source>
        <dbReference type="ARBA" id="ARBA00022824"/>
    </source>
</evidence>
<dbReference type="PROSITE" id="PS00086">
    <property type="entry name" value="CYTOCHROME_P450"/>
    <property type="match status" value="1"/>
</dbReference>
<comment type="similarity">
    <text evidence="5 15">Belongs to the cytochrome P450 family.</text>
</comment>
<dbReference type="InterPro" id="IPR036396">
    <property type="entry name" value="Cyt_P450_sf"/>
</dbReference>
<keyword evidence="9" id="KW-0492">Microsome</keyword>
<protein>
    <submittedName>
        <fullName evidence="16">Uncharacterized protein</fullName>
    </submittedName>
</protein>
<keyword evidence="8" id="KW-0256">Endoplasmic reticulum</keyword>
<evidence type="ECO:0000313" key="16">
    <source>
        <dbReference type="EnsemblMetazoa" id="AATE020352-PA.1"/>
    </source>
</evidence>
<dbReference type="AlphaFoldDB" id="A0A182JLK8"/>
<sequence length="515" mass="59459">MITLLLLAVGVLSLYAYCKIKFKFAEKIPCVEPLHPVFGNGLEFAQKNSYEIFKSITRAYKDNKRIFKICFGPYPVICVTHPDLIQKVMTDPASIDKPYVYDFMRVDHGLLTAKYDEWRVHRKTLNPTFNTRILNSFIPIFTDCAAKMIATMRSHSFDEKPINVLEFTSPCTLEMICRTSLGGKVLEREGKQEFIEGLEIILHNVGLRMFNANLHPNFVYKYTRFYRAEMASRKVCYAFTDKVIKEKRAEFAKKLQRTAVDGNNNKGAEVDENGNVVFEEEEDDMLSYKKPQIFVDQLLTIPNDGKPFTHQEITDHIYTMIAAGNETSATQAAHACLLLAMHPEVQERAAAEVCELLDGDVEYTHETLKQMVYLERVIKESQRLCPVAAVYGRKAIEPIQLDEFVIPKGFILLMNVFALHRQKEFWGPNADKFDPDHFLPERVRQRHPYAYLPFSGGPRGCIGNRYAMMSLKVMLSQILKNFRLSTDIPYEKMEFKFKVSMHLAFEHLVKLEPRR</sequence>
<dbReference type="Pfam" id="PF00067">
    <property type="entry name" value="p450"/>
    <property type="match status" value="1"/>
</dbReference>
<dbReference type="CDD" id="cd11057">
    <property type="entry name" value="CYP313-like"/>
    <property type="match status" value="1"/>
</dbReference>
<evidence type="ECO:0000256" key="3">
    <source>
        <dbReference type="ARBA" id="ARBA00004174"/>
    </source>
</evidence>
<dbReference type="EnsemblMetazoa" id="AATE020352-RA">
    <property type="protein sequence ID" value="AATE020352-PA.1"/>
    <property type="gene ID" value="AATE020352"/>
</dbReference>
<comment type="function">
    <text evidence="2">May be involved in the metabolism of insect hormones and in the breakdown of synthetic insecticides.</text>
</comment>
<feature type="binding site" description="axial binding residue" evidence="14">
    <location>
        <position position="461"/>
    </location>
    <ligand>
        <name>heme</name>
        <dbReference type="ChEBI" id="CHEBI:30413"/>
    </ligand>
    <ligandPart>
        <name>Fe</name>
        <dbReference type="ChEBI" id="CHEBI:18248"/>
    </ligandPart>
</feature>
<proteinExistence type="inferred from homology"/>
<dbReference type="PANTHER" id="PTHR24291">
    <property type="entry name" value="CYTOCHROME P450 FAMILY 4"/>
    <property type="match status" value="1"/>
</dbReference>
<keyword evidence="6 14" id="KW-0349">Heme</keyword>
<evidence type="ECO:0000256" key="11">
    <source>
        <dbReference type="ARBA" id="ARBA00023004"/>
    </source>
</evidence>
<name>A0A182JLK8_ANOAO</name>
<dbReference type="PANTHER" id="PTHR24291:SF189">
    <property type="entry name" value="CYTOCHROME P450 4C3-RELATED"/>
    <property type="match status" value="1"/>
</dbReference>
<dbReference type="VEuPathDB" id="VectorBase:AATE020352"/>
<evidence type="ECO:0000256" key="15">
    <source>
        <dbReference type="RuleBase" id="RU000461"/>
    </source>
</evidence>
<evidence type="ECO:0000256" key="12">
    <source>
        <dbReference type="ARBA" id="ARBA00023033"/>
    </source>
</evidence>
<dbReference type="InterPro" id="IPR050196">
    <property type="entry name" value="Cytochrome_P450_Monoox"/>
</dbReference>
<evidence type="ECO:0000256" key="7">
    <source>
        <dbReference type="ARBA" id="ARBA00022723"/>
    </source>
</evidence>
<comment type="cofactor">
    <cofactor evidence="1 14">
        <name>heme</name>
        <dbReference type="ChEBI" id="CHEBI:30413"/>
    </cofactor>
</comment>
<keyword evidence="12 15" id="KW-0503">Monooxygenase</keyword>
<keyword evidence="13" id="KW-0472">Membrane</keyword>
<dbReference type="PRINTS" id="PR00385">
    <property type="entry name" value="P450"/>
</dbReference>
<evidence type="ECO:0000256" key="2">
    <source>
        <dbReference type="ARBA" id="ARBA00003690"/>
    </source>
</evidence>
<evidence type="ECO:0000256" key="14">
    <source>
        <dbReference type="PIRSR" id="PIRSR602401-1"/>
    </source>
</evidence>
<dbReference type="SUPFAM" id="SSF48264">
    <property type="entry name" value="Cytochrome P450"/>
    <property type="match status" value="1"/>
</dbReference>
<evidence type="ECO:0000256" key="13">
    <source>
        <dbReference type="ARBA" id="ARBA00023136"/>
    </source>
</evidence>
<dbReference type="STRING" id="41427.A0A182JLK8"/>
<evidence type="ECO:0000256" key="4">
    <source>
        <dbReference type="ARBA" id="ARBA00004406"/>
    </source>
</evidence>
<dbReference type="InterPro" id="IPR001128">
    <property type="entry name" value="Cyt_P450"/>
</dbReference>
<dbReference type="GO" id="GO:0005789">
    <property type="term" value="C:endoplasmic reticulum membrane"/>
    <property type="evidence" value="ECO:0007669"/>
    <property type="project" value="UniProtKB-SubCell"/>
</dbReference>
<keyword evidence="7 14" id="KW-0479">Metal-binding</keyword>
<evidence type="ECO:0000256" key="10">
    <source>
        <dbReference type="ARBA" id="ARBA00023002"/>
    </source>
</evidence>
<evidence type="ECO:0000256" key="9">
    <source>
        <dbReference type="ARBA" id="ARBA00022848"/>
    </source>
</evidence>
<dbReference type="GO" id="GO:0004497">
    <property type="term" value="F:monooxygenase activity"/>
    <property type="evidence" value="ECO:0007669"/>
    <property type="project" value="UniProtKB-KW"/>
</dbReference>
<dbReference type="Gene3D" id="1.10.630.10">
    <property type="entry name" value="Cytochrome P450"/>
    <property type="match status" value="1"/>
</dbReference>
<dbReference type="GO" id="GO:0016705">
    <property type="term" value="F:oxidoreductase activity, acting on paired donors, with incorporation or reduction of molecular oxygen"/>
    <property type="evidence" value="ECO:0007669"/>
    <property type="project" value="InterPro"/>
</dbReference>
<dbReference type="GO" id="GO:0020037">
    <property type="term" value="F:heme binding"/>
    <property type="evidence" value="ECO:0007669"/>
    <property type="project" value="InterPro"/>
</dbReference>
<evidence type="ECO:0000256" key="6">
    <source>
        <dbReference type="ARBA" id="ARBA00022617"/>
    </source>
</evidence>
<comment type="subcellular location">
    <subcellularLocation>
        <location evidence="4">Endoplasmic reticulum membrane</location>
        <topology evidence="4">Peripheral membrane protein</topology>
    </subcellularLocation>
    <subcellularLocation>
        <location evidence="3">Microsome membrane</location>
        <topology evidence="3">Peripheral membrane protein</topology>
    </subcellularLocation>
</comment>
<dbReference type="PRINTS" id="PR00463">
    <property type="entry name" value="EP450I"/>
</dbReference>
<evidence type="ECO:0000256" key="1">
    <source>
        <dbReference type="ARBA" id="ARBA00001971"/>
    </source>
</evidence>
<dbReference type="FunFam" id="1.10.630.10:FF:000035">
    <property type="entry name" value="CYtochrome P450 family"/>
    <property type="match status" value="1"/>
</dbReference>
<dbReference type="InterPro" id="IPR017972">
    <property type="entry name" value="Cyt_P450_CS"/>
</dbReference>
<evidence type="ECO:0000256" key="5">
    <source>
        <dbReference type="ARBA" id="ARBA00010617"/>
    </source>
</evidence>